<dbReference type="PRINTS" id="PR01595">
    <property type="entry name" value="SYCDCHAPRONE"/>
</dbReference>
<dbReference type="InterPro" id="IPR011990">
    <property type="entry name" value="TPR-like_helical_dom_sf"/>
</dbReference>
<dbReference type="EMBL" id="CP000155">
    <property type="protein sequence ID" value="ABC31779.1"/>
    <property type="molecule type" value="Genomic_DNA"/>
</dbReference>
<dbReference type="SUPFAM" id="SSF48452">
    <property type="entry name" value="TPR-like"/>
    <property type="match status" value="1"/>
</dbReference>
<dbReference type="KEGG" id="hch:HCH_05098"/>
<evidence type="ECO:0000313" key="2">
    <source>
        <dbReference type="Proteomes" id="UP000000238"/>
    </source>
</evidence>
<dbReference type="OrthoDB" id="8591320at2"/>
<dbReference type="eggNOG" id="COG3118">
    <property type="taxonomic scope" value="Bacteria"/>
</dbReference>
<accession>Q2SC45</accession>
<protein>
    <submittedName>
        <fullName evidence="1">FOG: TPR repeat</fullName>
    </submittedName>
</protein>
<name>Q2SC45_HAHCH</name>
<sequence length="172" mass="19237">MAESAQAIQPDADARFDALLESVVHGHATLGEIKGITDNELEAVYTVAYNLYRQNRNGESEKLFRFLCLYGHLDKRFWMGLGACLQQQQKYEEAVQAYSYMAILDVENPHPPMHAAFCYLALNDLEKAESGIEAALHWAGDKEEYSQVRAKAELLRSVLQQKKEGLANGNGG</sequence>
<dbReference type="Gene3D" id="1.25.40.10">
    <property type="entry name" value="Tetratricopeptide repeat domain"/>
    <property type="match status" value="1"/>
</dbReference>
<dbReference type="HOGENOM" id="CLU_093829_2_1_6"/>
<dbReference type="PIRSF" id="PIRSF003165">
    <property type="entry name" value="Chaperone_SicA"/>
    <property type="match status" value="1"/>
</dbReference>
<gene>
    <name evidence="1" type="ordered locus">HCH_05098</name>
</gene>
<proteinExistence type="predicted"/>
<dbReference type="AlphaFoldDB" id="Q2SC45"/>
<dbReference type="RefSeq" id="WP_011398844.1">
    <property type="nucleotide sequence ID" value="NC_007645.1"/>
</dbReference>
<evidence type="ECO:0000313" key="1">
    <source>
        <dbReference type="EMBL" id="ABC31779.1"/>
    </source>
</evidence>
<dbReference type="Proteomes" id="UP000000238">
    <property type="component" value="Chromosome"/>
</dbReference>
<dbReference type="NCBIfam" id="TIGR02552">
    <property type="entry name" value="LcrH_SycD"/>
    <property type="match status" value="1"/>
</dbReference>
<reference evidence="1 2" key="1">
    <citation type="journal article" date="2005" name="Nucleic Acids Res.">
        <title>Genomic blueprint of Hahella chejuensis, a marine microbe producing an algicidal agent.</title>
        <authorList>
            <person name="Jeong H."/>
            <person name="Yim J.H."/>
            <person name="Lee C."/>
            <person name="Choi S.-H."/>
            <person name="Park Y.K."/>
            <person name="Yoon S.H."/>
            <person name="Hur C.-G."/>
            <person name="Kang H.-Y."/>
            <person name="Kim D."/>
            <person name="Lee H.H."/>
            <person name="Park K.H."/>
            <person name="Park S.-H."/>
            <person name="Park H.-S."/>
            <person name="Lee H.K."/>
            <person name="Oh T.K."/>
            <person name="Kim J.F."/>
        </authorList>
    </citation>
    <scope>NUCLEOTIDE SEQUENCE [LARGE SCALE GENOMIC DNA]</scope>
    <source>
        <strain evidence="1 2">KCTC 2396</strain>
    </source>
</reference>
<dbReference type="STRING" id="349521.HCH_05098"/>
<dbReference type="InterPro" id="IPR005415">
    <property type="entry name" value="T3SS_Ca_resp_chp_LcrH/SycD"/>
</dbReference>
<organism evidence="1 2">
    <name type="scientific">Hahella chejuensis (strain KCTC 2396)</name>
    <dbReference type="NCBI Taxonomy" id="349521"/>
    <lineage>
        <taxon>Bacteria</taxon>
        <taxon>Pseudomonadati</taxon>
        <taxon>Pseudomonadota</taxon>
        <taxon>Gammaproteobacteria</taxon>
        <taxon>Oceanospirillales</taxon>
        <taxon>Hahellaceae</taxon>
        <taxon>Hahella</taxon>
    </lineage>
</organism>
<dbReference type="Pfam" id="PF14559">
    <property type="entry name" value="TPR_19"/>
    <property type="match status" value="1"/>
</dbReference>
<dbReference type="InterPro" id="IPR016379">
    <property type="entry name" value="T3SS_Ca_resp_chp_LcrH/SycD_sub"/>
</dbReference>
<keyword evidence="2" id="KW-1185">Reference proteome</keyword>